<gene>
    <name evidence="5" type="ORF">LCGC14_2395240</name>
</gene>
<feature type="domain" description="GTP cyclohydrolase I" evidence="4">
    <location>
        <begin position="14"/>
        <end position="114"/>
    </location>
</feature>
<accession>A0A0F9E9C1</accession>
<dbReference type="PANTHER" id="PTHR11109:SF7">
    <property type="entry name" value="GTP CYCLOHYDROLASE 1"/>
    <property type="match status" value="1"/>
</dbReference>
<reference evidence="5" key="1">
    <citation type="journal article" date="2015" name="Nature">
        <title>Complex archaea that bridge the gap between prokaryotes and eukaryotes.</title>
        <authorList>
            <person name="Spang A."/>
            <person name="Saw J.H."/>
            <person name="Jorgensen S.L."/>
            <person name="Zaremba-Niedzwiedzka K."/>
            <person name="Martijn J."/>
            <person name="Lind A.E."/>
            <person name="van Eijk R."/>
            <person name="Schleper C."/>
            <person name="Guy L."/>
            <person name="Ettema T.J."/>
        </authorList>
    </citation>
    <scope>NUCLEOTIDE SEQUENCE</scope>
</reference>
<dbReference type="InterPro" id="IPR001474">
    <property type="entry name" value="GTP_CycHdrlase_I"/>
</dbReference>
<dbReference type="AlphaFoldDB" id="A0A0F9E9C1"/>
<dbReference type="Pfam" id="PF01227">
    <property type="entry name" value="GTP_cyclohydroI"/>
    <property type="match status" value="1"/>
</dbReference>
<dbReference type="Gene3D" id="1.10.286.10">
    <property type="match status" value="1"/>
</dbReference>
<comment type="caution">
    <text evidence="5">The sequence shown here is derived from an EMBL/GenBank/DDBJ whole genome shotgun (WGS) entry which is preliminary data.</text>
</comment>
<dbReference type="InterPro" id="IPR020602">
    <property type="entry name" value="GTP_CycHdrlase_I_dom"/>
</dbReference>
<proteinExistence type="predicted"/>
<evidence type="ECO:0000256" key="1">
    <source>
        <dbReference type="ARBA" id="ARBA00005080"/>
    </source>
</evidence>
<dbReference type="Gene3D" id="3.30.1130.10">
    <property type="match status" value="1"/>
</dbReference>
<dbReference type="EMBL" id="LAZR01035838">
    <property type="protein sequence ID" value="KKL26441.1"/>
    <property type="molecule type" value="Genomic_DNA"/>
</dbReference>
<dbReference type="GO" id="GO:0005525">
    <property type="term" value="F:GTP binding"/>
    <property type="evidence" value="ECO:0007669"/>
    <property type="project" value="TreeGrafter"/>
</dbReference>
<dbReference type="GO" id="GO:0005737">
    <property type="term" value="C:cytoplasm"/>
    <property type="evidence" value="ECO:0007669"/>
    <property type="project" value="TreeGrafter"/>
</dbReference>
<evidence type="ECO:0000256" key="2">
    <source>
        <dbReference type="ARBA" id="ARBA00012715"/>
    </source>
</evidence>
<dbReference type="GO" id="GO:0008270">
    <property type="term" value="F:zinc ion binding"/>
    <property type="evidence" value="ECO:0007669"/>
    <property type="project" value="TreeGrafter"/>
</dbReference>
<organism evidence="5">
    <name type="scientific">marine sediment metagenome</name>
    <dbReference type="NCBI Taxonomy" id="412755"/>
    <lineage>
        <taxon>unclassified sequences</taxon>
        <taxon>metagenomes</taxon>
        <taxon>ecological metagenomes</taxon>
    </lineage>
</organism>
<dbReference type="EC" id="3.5.4.16" evidence="2"/>
<dbReference type="InterPro" id="IPR043133">
    <property type="entry name" value="GTP-CH-I_C/QueF"/>
</dbReference>
<dbReference type="SUPFAM" id="SSF55620">
    <property type="entry name" value="Tetrahydrobiopterin biosynthesis enzymes-like"/>
    <property type="match status" value="1"/>
</dbReference>
<name>A0A0F9E9C1_9ZZZZ</name>
<dbReference type="GO" id="GO:0003934">
    <property type="term" value="F:GTP cyclohydrolase I activity"/>
    <property type="evidence" value="ECO:0007669"/>
    <property type="project" value="UniProtKB-EC"/>
</dbReference>
<protein>
    <recommendedName>
        <fullName evidence="2">GTP cyclohydrolase I</fullName>
        <ecNumber evidence="2">3.5.4.16</ecNumber>
    </recommendedName>
</protein>
<sequence length="114" mass="12957">MHAFKEAWEKHVQIPDLLLSLGVDLDEEGLEETPERVGKAWEELLQGYTLDPEDILSRTFECEGHGPAICRNIEFCSVCEHHMIPFFGECHIAYIPGERVVGLSKLTRLVDCFA</sequence>
<evidence type="ECO:0000256" key="3">
    <source>
        <dbReference type="ARBA" id="ARBA00022801"/>
    </source>
</evidence>
<comment type="pathway">
    <text evidence="1">Cofactor biosynthesis; 7,8-dihydroneopterin triphosphate biosynthesis; 7,8-dihydroneopterin triphosphate from GTP: step 1/1.</text>
</comment>
<dbReference type="GO" id="GO:0046654">
    <property type="term" value="P:tetrahydrofolate biosynthetic process"/>
    <property type="evidence" value="ECO:0007669"/>
    <property type="project" value="InterPro"/>
</dbReference>
<dbReference type="InterPro" id="IPR043134">
    <property type="entry name" value="GTP-CH-I_N"/>
</dbReference>
<keyword evidence="3" id="KW-0378">Hydrolase</keyword>
<evidence type="ECO:0000259" key="4">
    <source>
        <dbReference type="Pfam" id="PF01227"/>
    </source>
</evidence>
<feature type="non-terminal residue" evidence="5">
    <location>
        <position position="114"/>
    </location>
</feature>
<dbReference type="GO" id="GO:0006729">
    <property type="term" value="P:tetrahydrobiopterin biosynthetic process"/>
    <property type="evidence" value="ECO:0007669"/>
    <property type="project" value="TreeGrafter"/>
</dbReference>
<dbReference type="UniPathway" id="UPA00848">
    <property type="reaction ID" value="UER00151"/>
</dbReference>
<dbReference type="PANTHER" id="PTHR11109">
    <property type="entry name" value="GTP CYCLOHYDROLASE I"/>
    <property type="match status" value="1"/>
</dbReference>
<evidence type="ECO:0000313" key="5">
    <source>
        <dbReference type="EMBL" id="KKL26441.1"/>
    </source>
</evidence>